<dbReference type="EMBL" id="JACBZT010000001">
    <property type="protein sequence ID" value="NYJ05444.1"/>
    <property type="molecule type" value="Genomic_DNA"/>
</dbReference>
<keyword evidence="3" id="KW-1185">Reference proteome</keyword>
<evidence type="ECO:0000256" key="1">
    <source>
        <dbReference type="SAM" id="MobiDB-lite"/>
    </source>
</evidence>
<evidence type="ECO:0008006" key="4">
    <source>
        <dbReference type="Google" id="ProtNLM"/>
    </source>
</evidence>
<reference evidence="2 3" key="1">
    <citation type="submission" date="2020-07" db="EMBL/GenBank/DDBJ databases">
        <title>Sequencing the genomes of 1000 actinobacteria strains.</title>
        <authorList>
            <person name="Klenk H.-P."/>
        </authorList>
    </citation>
    <scope>NUCLEOTIDE SEQUENCE [LARGE SCALE GENOMIC DNA]</scope>
    <source>
        <strain evidence="2 3">DSM 104001</strain>
    </source>
</reference>
<feature type="region of interest" description="Disordered" evidence="1">
    <location>
        <begin position="1"/>
        <end position="32"/>
    </location>
</feature>
<evidence type="ECO:0000313" key="3">
    <source>
        <dbReference type="Proteomes" id="UP000541969"/>
    </source>
</evidence>
<evidence type="ECO:0000313" key="2">
    <source>
        <dbReference type="EMBL" id="NYJ05444.1"/>
    </source>
</evidence>
<comment type="caution">
    <text evidence="2">The sequence shown here is derived from an EMBL/GenBank/DDBJ whole genome shotgun (WGS) entry which is preliminary data.</text>
</comment>
<organism evidence="2 3">
    <name type="scientific">Petropleomorpha daqingensis</name>
    <dbReference type="NCBI Taxonomy" id="2026353"/>
    <lineage>
        <taxon>Bacteria</taxon>
        <taxon>Bacillati</taxon>
        <taxon>Actinomycetota</taxon>
        <taxon>Actinomycetes</taxon>
        <taxon>Geodermatophilales</taxon>
        <taxon>Geodermatophilaceae</taxon>
        <taxon>Petropleomorpha</taxon>
    </lineage>
</organism>
<gene>
    <name evidence="2" type="ORF">GGQ55_001722</name>
</gene>
<dbReference type="Proteomes" id="UP000541969">
    <property type="component" value="Unassembled WGS sequence"/>
</dbReference>
<accession>A0A853CCF8</accession>
<sequence>MRSAQGRGRSGPSLLGTAAPVPAAPPQGPPAVTAAASVEVQLTKLAELRQVGLLTDEEFATYQARLLAP</sequence>
<dbReference type="AlphaFoldDB" id="A0A853CCF8"/>
<dbReference type="RefSeq" id="WP_179716094.1">
    <property type="nucleotide sequence ID" value="NZ_JACBZT010000001.1"/>
</dbReference>
<name>A0A853CCF8_9ACTN</name>
<proteinExistence type="predicted"/>
<protein>
    <recommendedName>
        <fullName evidence="4">Short C-terminal domain-containing protein</fullName>
    </recommendedName>
</protein>